<dbReference type="InterPro" id="IPR027417">
    <property type="entry name" value="P-loop_NTPase"/>
</dbReference>
<dbReference type="AlphaFoldDB" id="A0AAD7D0K1"/>
<sequence length="159" mass="17758">MTRVDILNTIDAWANDVDGPNLFWLRGHPGTGESTIATTVRDHLERTGRLGSSFFRREDFKVQRPEALWCSLVYNMAQNYPSIRHMLVNQVKAHHIDPDASDHESIVEQLLVAVLGVSLQMKPNKLPVVVIDALDECGGTAVDVCVSVILENWALREIA</sequence>
<evidence type="ECO:0000313" key="3">
    <source>
        <dbReference type="EMBL" id="KAJ7672906.1"/>
    </source>
</evidence>
<keyword evidence="4" id="KW-1185">Reference proteome</keyword>
<dbReference type="EMBL" id="JARKIE010000164">
    <property type="protein sequence ID" value="KAJ7672906.1"/>
    <property type="molecule type" value="Genomic_DNA"/>
</dbReference>
<dbReference type="Gene3D" id="3.40.50.300">
    <property type="entry name" value="P-loop containing nucleotide triphosphate hydrolases"/>
    <property type="match status" value="1"/>
</dbReference>
<dbReference type="Proteomes" id="UP001221757">
    <property type="component" value="Unassembled WGS sequence"/>
</dbReference>
<feature type="domain" description="Nephrocystin 3-like N-terminal" evidence="2">
    <location>
        <begin position="9"/>
        <end position="140"/>
    </location>
</feature>
<evidence type="ECO:0000256" key="1">
    <source>
        <dbReference type="ARBA" id="ARBA00022737"/>
    </source>
</evidence>
<protein>
    <recommendedName>
        <fullName evidence="2">Nephrocystin 3-like N-terminal domain-containing protein</fullName>
    </recommendedName>
</protein>
<name>A0AAD7D0K1_MYCRO</name>
<accession>A0AAD7D0K1</accession>
<organism evidence="3 4">
    <name type="scientific">Mycena rosella</name>
    <name type="common">Pink bonnet</name>
    <name type="synonym">Agaricus rosellus</name>
    <dbReference type="NCBI Taxonomy" id="1033263"/>
    <lineage>
        <taxon>Eukaryota</taxon>
        <taxon>Fungi</taxon>
        <taxon>Dikarya</taxon>
        <taxon>Basidiomycota</taxon>
        <taxon>Agaricomycotina</taxon>
        <taxon>Agaricomycetes</taxon>
        <taxon>Agaricomycetidae</taxon>
        <taxon>Agaricales</taxon>
        <taxon>Marasmiineae</taxon>
        <taxon>Mycenaceae</taxon>
        <taxon>Mycena</taxon>
    </lineage>
</organism>
<evidence type="ECO:0000313" key="4">
    <source>
        <dbReference type="Proteomes" id="UP001221757"/>
    </source>
</evidence>
<keyword evidence="1" id="KW-0677">Repeat</keyword>
<dbReference type="Pfam" id="PF24883">
    <property type="entry name" value="NPHP3_N"/>
    <property type="match status" value="1"/>
</dbReference>
<dbReference type="PANTHER" id="PTHR10039:SF16">
    <property type="entry name" value="GPI INOSITOL-DEACYLASE"/>
    <property type="match status" value="1"/>
</dbReference>
<dbReference type="InterPro" id="IPR056884">
    <property type="entry name" value="NPHP3-like_N"/>
</dbReference>
<gene>
    <name evidence="3" type="ORF">B0H17DRAFT_1141009</name>
</gene>
<comment type="caution">
    <text evidence="3">The sequence shown here is derived from an EMBL/GenBank/DDBJ whole genome shotgun (WGS) entry which is preliminary data.</text>
</comment>
<dbReference type="PANTHER" id="PTHR10039">
    <property type="entry name" value="AMELOGENIN"/>
    <property type="match status" value="1"/>
</dbReference>
<proteinExistence type="predicted"/>
<reference evidence="3" key="1">
    <citation type="submission" date="2023-03" db="EMBL/GenBank/DDBJ databases">
        <title>Massive genome expansion in bonnet fungi (Mycena s.s.) driven by repeated elements and novel gene families across ecological guilds.</title>
        <authorList>
            <consortium name="Lawrence Berkeley National Laboratory"/>
            <person name="Harder C.B."/>
            <person name="Miyauchi S."/>
            <person name="Viragh M."/>
            <person name="Kuo A."/>
            <person name="Thoen E."/>
            <person name="Andreopoulos B."/>
            <person name="Lu D."/>
            <person name="Skrede I."/>
            <person name="Drula E."/>
            <person name="Henrissat B."/>
            <person name="Morin E."/>
            <person name="Kohler A."/>
            <person name="Barry K."/>
            <person name="LaButti K."/>
            <person name="Morin E."/>
            <person name="Salamov A."/>
            <person name="Lipzen A."/>
            <person name="Mereny Z."/>
            <person name="Hegedus B."/>
            <person name="Baldrian P."/>
            <person name="Stursova M."/>
            <person name="Weitz H."/>
            <person name="Taylor A."/>
            <person name="Grigoriev I.V."/>
            <person name="Nagy L.G."/>
            <person name="Martin F."/>
            <person name="Kauserud H."/>
        </authorList>
    </citation>
    <scope>NUCLEOTIDE SEQUENCE</scope>
    <source>
        <strain evidence="3">CBHHK067</strain>
    </source>
</reference>
<evidence type="ECO:0000259" key="2">
    <source>
        <dbReference type="Pfam" id="PF24883"/>
    </source>
</evidence>